<proteinExistence type="predicted"/>
<gene>
    <name evidence="3" type="ORF">MAR_010735</name>
    <name evidence="2" type="ORF">MAR_022073</name>
</gene>
<organism evidence="2 4">
    <name type="scientific">Mya arenaria</name>
    <name type="common">Soft-shell clam</name>
    <dbReference type="NCBI Taxonomy" id="6604"/>
    <lineage>
        <taxon>Eukaryota</taxon>
        <taxon>Metazoa</taxon>
        <taxon>Spiralia</taxon>
        <taxon>Lophotrochozoa</taxon>
        <taxon>Mollusca</taxon>
        <taxon>Bivalvia</taxon>
        <taxon>Autobranchia</taxon>
        <taxon>Heteroconchia</taxon>
        <taxon>Euheterodonta</taxon>
        <taxon>Imparidentia</taxon>
        <taxon>Neoheterodontei</taxon>
        <taxon>Myida</taxon>
        <taxon>Myoidea</taxon>
        <taxon>Myidae</taxon>
        <taxon>Mya</taxon>
    </lineage>
</organism>
<dbReference type="InterPro" id="IPR002347">
    <property type="entry name" value="SDR_fam"/>
</dbReference>
<dbReference type="EMBL" id="CP111014">
    <property type="protein sequence ID" value="WAQ97700.1"/>
    <property type="molecule type" value="Genomic_DNA"/>
</dbReference>
<name>A0ABY7DRW6_MYAAR</name>
<dbReference type="EMBL" id="CP111025">
    <property type="protein sequence ID" value="WAR25031.1"/>
    <property type="molecule type" value="Genomic_DNA"/>
</dbReference>
<dbReference type="PANTHER" id="PTHR43658:SF8">
    <property type="entry name" value="17-BETA-HYDROXYSTEROID DEHYDROGENASE 14-RELATED"/>
    <property type="match status" value="1"/>
</dbReference>
<dbReference type="Pfam" id="PF13561">
    <property type="entry name" value="adh_short_C2"/>
    <property type="match status" value="1"/>
</dbReference>
<dbReference type="InterPro" id="IPR036291">
    <property type="entry name" value="NAD(P)-bd_dom_sf"/>
</dbReference>
<evidence type="ECO:0000313" key="3">
    <source>
        <dbReference type="EMBL" id="WAR25031.1"/>
    </source>
</evidence>
<dbReference type="Proteomes" id="UP001164746">
    <property type="component" value="Chromosome 3"/>
</dbReference>
<reference evidence="2" key="1">
    <citation type="submission" date="2022-11" db="EMBL/GenBank/DDBJ databases">
        <title>Centuries of genome instability and evolution in soft-shell clam transmissible cancer (bioRxiv).</title>
        <authorList>
            <person name="Hart S.F.M."/>
            <person name="Yonemitsu M.A."/>
            <person name="Giersch R.M."/>
            <person name="Beal B.F."/>
            <person name="Arriagada G."/>
            <person name="Davis B.W."/>
            <person name="Ostrander E.A."/>
            <person name="Goff S.P."/>
            <person name="Metzger M.J."/>
        </authorList>
    </citation>
    <scope>NUCLEOTIDE SEQUENCE</scope>
    <source>
        <strain evidence="2">MELC-2E11</strain>
        <tissue evidence="2">Siphon/mantle</tissue>
    </source>
</reference>
<dbReference type="PANTHER" id="PTHR43658">
    <property type="entry name" value="SHORT-CHAIN DEHYDROGENASE/REDUCTASE"/>
    <property type="match status" value="1"/>
</dbReference>
<keyword evidence="1" id="KW-0560">Oxidoreductase</keyword>
<dbReference type="PRINTS" id="PR00081">
    <property type="entry name" value="GDHRDH"/>
</dbReference>
<protein>
    <submittedName>
        <fullName evidence="2">HCD2-like protein</fullName>
    </submittedName>
</protein>
<evidence type="ECO:0000313" key="4">
    <source>
        <dbReference type="Proteomes" id="UP001164746"/>
    </source>
</evidence>
<dbReference type="SUPFAM" id="SSF51735">
    <property type="entry name" value="NAD(P)-binding Rossmann-fold domains"/>
    <property type="match status" value="1"/>
</dbReference>
<dbReference type="PRINTS" id="PR00080">
    <property type="entry name" value="SDRFAMILY"/>
</dbReference>
<dbReference type="InterPro" id="IPR020904">
    <property type="entry name" value="Sc_DH/Rdtase_CS"/>
</dbReference>
<dbReference type="PROSITE" id="PS00061">
    <property type="entry name" value="ADH_SHORT"/>
    <property type="match status" value="1"/>
</dbReference>
<feature type="non-terminal residue" evidence="2">
    <location>
        <position position="1"/>
    </location>
</feature>
<keyword evidence="4" id="KW-1185">Reference proteome</keyword>
<evidence type="ECO:0000256" key="1">
    <source>
        <dbReference type="ARBA" id="ARBA00023002"/>
    </source>
</evidence>
<evidence type="ECO:0000313" key="2">
    <source>
        <dbReference type="EMBL" id="WAQ97700.1"/>
    </source>
</evidence>
<accession>A0ABY7DRW6</accession>
<dbReference type="Proteomes" id="UP001164746">
    <property type="component" value="Chromosome 14"/>
</dbReference>
<sequence>NTVSLVTGGASGLGRATAERFAQLGSRVAILDLPSSDGENVTSESDVSSVIDKISEKYGALHNVINCAGIGVARRTINFGRKETHSLELFNRVLLTNVGGTFNVIAKACPLINENKPLNEDNCLGCIINTSSIAAFDGQIGQVAYSASKGAIAAMTLPIARDLSIRGIRCVTIAPGLFKTPLLESLPAKVQKQLATLVPFPTRLGDPAEFAHLCQSIAENPMLNGEVIRLDGAIRMLP</sequence>
<dbReference type="Gene3D" id="3.40.50.720">
    <property type="entry name" value="NAD(P)-binding Rossmann-like Domain"/>
    <property type="match status" value="1"/>
</dbReference>